<gene>
    <name evidence="5" type="ORF">DPQ33_08620</name>
</gene>
<dbReference type="InterPro" id="IPR043128">
    <property type="entry name" value="Rev_trsase/Diguanyl_cyclase"/>
</dbReference>
<dbReference type="EC" id="2.7.7.65" evidence="1"/>
<dbReference type="CDD" id="cd01949">
    <property type="entry name" value="GGDEF"/>
    <property type="match status" value="1"/>
</dbReference>
<protein>
    <recommendedName>
        <fullName evidence="1">diguanylate cyclase</fullName>
        <ecNumber evidence="1">2.7.7.65</ecNumber>
    </recommendedName>
</protein>
<evidence type="ECO:0000259" key="4">
    <source>
        <dbReference type="PROSITE" id="PS50887"/>
    </source>
</evidence>
<dbReference type="SMART" id="SM00267">
    <property type="entry name" value="GGDEF"/>
    <property type="match status" value="1"/>
</dbReference>
<evidence type="ECO:0000256" key="3">
    <source>
        <dbReference type="SAM" id="Phobius"/>
    </source>
</evidence>
<comment type="caution">
    <text evidence="5">The sequence shown here is derived from an EMBL/GenBank/DDBJ whole genome shotgun (WGS) entry which is preliminary data.</text>
</comment>
<dbReference type="EMBL" id="QMIE01000006">
    <property type="protein sequence ID" value="TVM17735.1"/>
    <property type="molecule type" value="Genomic_DNA"/>
</dbReference>
<evidence type="ECO:0000256" key="1">
    <source>
        <dbReference type="ARBA" id="ARBA00012528"/>
    </source>
</evidence>
<dbReference type="GO" id="GO:0005886">
    <property type="term" value="C:plasma membrane"/>
    <property type="evidence" value="ECO:0007669"/>
    <property type="project" value="TreeGrafter"/>
</dbReference>
<evidence type="ECO:0000256" key="2">
    <source>
        <dbReference type="ARBA" id="ARBA00034247"/>
    </source>
</evidence>
<dbReference type="FunFam" id="3.30.70.270:FF:000001">
    <property type="entry name" value="Diguanylate cyclase domain protein"/>
    <property type="match status" value="1"/>
</dbReference>
<keyword evidence="6" id="KW-1185">Reference proteome</keyword>
<accession>A0A7M3MFF7</accession>
<organism evidence="5 6">
    <name type="scientific">Oceanidesulfovibrio indonesiensis</name>
    <dbReference type="NCBI Taxonomy" id="54767"/>
    <lineage>
        <taxon>Bacteria</taxon>
        <taxon>Pseudomonadati</taxon>
        <taxon>Thermodesulfobacteriota</taxon>
        <taxon>Desulfovibrionia</taxon>
        <taxon>Desulfovibrionales</taxon>
        <taxon>Desulfovibrionaceae</taxon>
        <taxon>Oceanidesulfovibrio</taxon>
    </lineage>
</organism>
<dbReference type="InterPro" id="IPR029787">
    <property type="entry name" value="Nucleotide_cyclase"/>
</dbReference>
<dbReference type="NCBIfam" id="TIGR00254">
    <property type="entry name" value="GGDEF"/>
    <property type="match status" value="1"/>
</dbReference>
<name>A0A7M3MFF7_9BACT</name>
<evidence type="ECO:0000313" key="5">
    <source>
        <dbReference type="EMBL" id="TVM17735.1"/>
    </source>
</evidence>
<evidence type="ECO:0000313" key="6">
    <source>
        <dbReference type="Proteomes" id="UP000448292"/>
    </source>
</evidence>
<dbReference type="PANTHER" id="PTHR45138:SF9">
    <property type="entry name" value="DIGUANYLATE CYCLASE DGCM-RELATED"/>
    <property type="match status" value="1"/>
</dbReference>
<dbReference type="Gene3D" id="3.30.70.270">
    <property type="match status" value="1"/>
</dbReference>
<dbReference type="GO" id="GO:0052621">
    <property type="term" value="F:diguanylate cyclase activity"/>
    <property type="evidence" value="ECO:0007669"/>
    <property type="project" value="UniProtKB-EC"/>
</dbReference>
<dbReference type="GO" id="GO:0043709">
    <property type="term" value="P:cell adhesion involved in single-species biofilm formation"/>
    <property type="evidence" value="ECO:0007669"/>
    <property type="project" value="TreeGrafter"/>
</dbReference>
<dbReference type="Pfam" id="PF00990">
    <property type="entry name" value="GGDEF"/>
    <property type="match status" value="1"/>
</dbReference>
<dbReference type="Proteomes" id="UP000448292">
    <property type="component" value="Unassembled WGS sequence"/>
</dbReference>
<feature type="domain" description="GGDEF" evidence="4">
    <location>
        <begin position="344"/>
        <end position="480"/>
    </location>
</feature>
<dbReference type="OrthoDB" id="9812260at2"/>
<reference evidence="5 6" key="1">
    <citation type="submission" date="2018-06" db="EMBL/GenBank/DDBJ databases">
        <title>Complete genome of Desulfovibrio indonesiensis P37SLT.</title>
        <authorList>
            <person name="Crispim J.S."/>
            <person name="Vidigal P.M.P."/>
            <person name="Silva L.C.F."/>
            <person name="Laguardia C.N."/>
            <person name="Araujo L.C."/>
            <person name="Dias R.S."/>
            <person name="Sousa M.P."/>
            <person name="Paula S.O."/>
            <person name="Silva C."/>
        </authorList>
    </citation>
    <scope>NUCLEOTIDE SEQUENCE [LARGE SCALE GENOMIC DNA]</scope>
    <source>
        <strain evidence="5 6">P37SLT</strain>
    </source>
</reference>
<dbReference type="AlphaFoldDB" id="A0A7M3MFF7"/>
<dbReference type="GO" id="GO:1902201">
    <property type="term" value="P:negative regulation of bacterial-type flagellum-dependent cell motility"/>
    <property type="evidence" value="ECO:0007669"/>
    <property type="project" value="TreeGrafter"/>
</dbReference>
<feature type="transmembrane region" description="Helical" evidence="3">
    <location>
        <begin position="281"/>
        <end position="303"/>
    </location>
</feature>
<comment type="catalytic activity">
    <reaction evidence="2">
        <text>2 GTP = 3',3'-c-di-GMP + 2 diphosphate</text>
        <dbReference type="Rhea" id="RHEA:24898"/>
        <dbReference type="ChEBI" id="CHEBI:33019"/>
        <dbReference type="ChEBI" id="CHEBI:37565"/>
        <dbReference type="ChEBI" id="CHEBI:58805"/>
        <dbReference type="EC" id="2.7.7.65"/>
    </reaction>
</comment>
<dbReference type="InterPro" id="IPR000160">
    <property type="entry name" value="GGDEF_dom"/>
</dbReference>
<dbReference type="Gene3D" id="3.30.450.20">
    <property type="entry name" value="PAS domain"/>
    <property type="match status" value="1"/>
</dbReference>
<keyword evidence="3" id="KW-1133">Transmembrane helix</keyword>
<dbReference type="PROSITE" id="PS50887">
    <property type="entry name" value="GGDEF"/>
    <property type="match status" value="1"/>
</dbReference>
<keyword evidence="3" id="KW-0812">Transmembrane</keyword>
<dbReference type="PANTHER" id="PTHR45138">
    <property type="entry name" value="REGULATORY COMPONENTS OF SENSORY TRANSDUCTION SYSTEM"/>
    <property type="match status" value="1"/>
</dbReference>
<dbReference type="InterPro" id="IPR050469">
    <property type="entry name" value="Diguanylate_Cyclase"/>
</dbReference>
<keyword evidence="3" id="KW-0472">Membrane</keyword>
<sequence length="484" mass="54590">MFLAAIALVLLLSFLGISALNYSITRATIREEIITNDLPLTRDNIYSDITSELMRPLMVASSMANDSFLKDWAYNGEKDLAPITNYLRQIKNKFGYFSTFFVSEDTQTYYHYMGVHKYIHPEDDHDQWYYNFIASGADYVLDVDNDQASNDTLTVFINFRVTGKENRLMGVTGVGLQVDEIRKLISEYESRYHRSIYLVDVDGLVQVHLQKDLIEQLNIRDSAMASIAEEVLLIRDEPSTFQFRRGKSDILLTVRYIPELQWLLFVEQNETEALAMARMNFIRTLGIGTGASVIVIALTLFMVNSYQRRVEAMAMSDELTGAANRRGVEAAFNKAAYTLERYERPCSAILMDLDSFKPINDVLGHVAGDRVIEQVVDKILASVRPTDVLGRWGGDEFIVLAEGSAQDAVMVAERIRRAVNELDLAGPDAPADDPRRRVTICCGVAQLMPGETLDQLVQRADKALYAGKTHGGDCVRLHSPPRRR</sequence>
<dbReference type="SUPFAM" id="SSF55073">
    <property type="entry name" value="Nucleotide cyclase"/>
    <property type="match status" value="1"/>
</dbReference>
<proteinExistence type="predicted"/>